<dbReference type="GO" id="GO:0016791">
    <property type="term" value="F:phosphatase activity"/>
    <property type="evidence" value="ECO:0007669"/>
    <property type="project" value="TreeGrafter"/>
</dbReference>
<reference evidence="6" key="1">
    <citation type="submission" date="2020-03" db="EMBL/GenBank/DDBJ databases">
        <title>Draft Genome Sequence of Cylindrodendrum hubeiense.</title>
        <authorList>
            <person name="Buettner E."/>
            <person name="Kellner H."/>
        </authorList>
    </citation>
    <scope>NUCLEOTIDE SEQUENCE</scope>
    <source>
        <strain evidence="6">IHI 201604</strain>
    </source>
</reference>
<dbReference type="GO" id="GO:0005737">
    <property type="term" value="C:cytoplasm"/>
    <property type="evidence" value="ECO:0007669"/>
    <property type="project" value="UniProtKB-SubCell"/>
</dbReference>
<dbReference type="Gene3D" id="3.90.190.10">
    <property type="entry name" value="Protein tyrosine phosphatase superfamily"/>
    <property type="match status" value="1"/>
</dbReference>
<organism evidence="6 7">
    <name type="scientific">Cylindrodendrum hubeiense</name>
    <dbReference type="NCBI Taxonomy" id="595255"/>
    <lineage>
        <taxon>Eukaryota</taxon>
        <taxon>Fungi</taxon>
        <taxon>Dikarya</taxon>
        <taxon>Ascomycota</taxon>
        <taxon>Pezizomycotina</taxon>
        <taxon>Sordariomycetes</taxon>
        <taxon>Hypocreomycetidae</taxon>
        <taxon>Hypocreales</taxon>
        <taxon>Nectriaceae</taxon>
        <taxon>Cylindrodendrum</taxon>
    </lineage>
</organism>
<feature type="compositionally biased region" description="Low complexity" evidence="4">
    <location>
        <begin position="112"/>
        <end position="129"/>
    </location>
</feature>
<feature type="compositionally biased region" description="Polar residues" evidence="4">
    <location>
        <begin position="77"/>
        <end position="92"/>
    </location>
</feature>
<keyword evidence="2" id="KW-0963">Cytoplasm</keyword>
<dbReference type="FunFam" id="3.90.190.10:FF:000035">
    <property type="entry name" value="Tyrosine phosphatase, putative"/>
    <property type="match status" value="1"/>
</dbReference>
<evidence type="ECO:0000256" key="2">
    <source>
        <dbReference type="ARBA" id="ARBA00022490"/>
    </source>
</evidence>
<dbReference type="AlphaFoldDB" id="A0A9P5HAG7"/>
<dbReference type="EMBL" id="JAANBB010000068">
    <property type="protein sequence ID" value="KAF7552010.1"/>
    <property type="molecule type" value="Genomic_DNA"/>
</dbReference>
<dbReference type="OrthoDB" id="6375174at2759"/>
<sequence>MEFLPQLIDAKMNLKTFTRAYVDEATHRREPQPNPTNTPFRSRRSSRSAGKEDMMQVAKDAEEGQRNGVSIREATSIARSQSTSNISSTETLTKPYESTGKLPLARTSRPPANAASAMSASSSASSFSSQGSDHPSAPLNGRPINFGVVVPGVYRSSYPKPSDFEYIKSLKLKTVVTLVKKDDRDHELESFLSAQGIHQVVFNMKGTKKEAIPLTTMKSILSIVLNKENYPLMLHCNHGKHRTGCVVGLVRKVSGWETSTVLDEYKTYAEPKARECDLDYISAFQVSTLRLLSTEDHKVHSPVHVRTFFRALLFSFVVLVLWLVSGAQMRPRMKQDPVLK</sequence>
<dbReference type="PANTHER" id="PTHR31126:SF48">
    <property type="entry name" value="INOSITOL PHOSPHATASE SIW14"/>
    <property type="match status" value="1"/>
</dbReference>
<evidence type="ECO:0000313" key="6">
    <source>
        <dbReference type="EMBL" id="KAF7552010.1"/>
    </source>
</evidence>
<feature type="compositionally biased region" description="Basic and acidic residues" evidence="4">
    <location>
        <begin position="49"/>
        <end position="65"/>
    </location>
</feature>
<keyword evidence="3" id="KW-0378">Hydrolase</keyword>
<dbReference type="InterPro" id="IPR004861">
    <property type="entry name" value="Siw14-like"/>
</dbReference>
<evidence type="ECO:0000256" key="5">
    <source>
        <dbReference type="SAM" id="Phobius"/>
    </source>
</evidence>
<dbReference type="InterPro" id="IPR029021">
    <property type="entry name" value="Prot-tyrosine_phosphatase-like"/>
</dbReference>
<feature type="transmembrane region" description="Helical" evidence="5">
    <location>
        <begin position="307"/>
        <end position="324"/>
    </location>
</feature>
<evidence type="ECO:0000256" key="1">
    <source>
        <dbReference type="ARBA" id="ARBA00004496"/>
    </source>
</evidence>
<dbReference type="InterPro" id="IPR016130">
    <property type="entry name" value="Tyr_Pase_AS"/>
</dbReference>
<evidence type="ECO:0000313" key="7">
    <source>
        <dbReference type="Proteomes" id="UP000722485"/>
    </source>
</evidence>
<comment type="subcellular location">
    <subcellularLocation>
        <location evidence="1">Cytoplasm</location>
    </subcellularLocation>
</comment>
<accession>A0A9P5HAG7</accession>
<evidence type="ECO:0000256" key="3">
    <source>
        <dbReference type="ARBA" id="ARBA00022801"/>
    </source>
</evidence>
<dbReference type="PANTHER" id="PTHR31126">
    <property type="entry name" value="TYROSINE-PROTEIN PHOSPHATASE"/>
    <property type="match status" value="1"/>
</dbReference>
<proteinExistence type="predicted"/>
<evidence type="ECO:0000256" key="4">
    <source>
        <dbReference type="SAM" id="MobiDB-lite"/>
    </source>
</evidence>
<evidence type="ECO:0008006" key="8">
    <source>
        <dbReference type="Google" id="ProtNLM"/>
    </source>
</evidence>
<dbReference type="Proteomes" id="UP000722485">
    <property type="component" value="Unassembled WGS sequence"/>
</dbReference>
<feature type="region of interest" description="Disordered" evidence="4">
    <location>
        <begin position="24"/>
        <end position="142"/>
    </location>
</feature>
<dbReference type="Pfam" id="PF03162">
    <property type="entry name" value="Y_phosphatase2"/>
    <property type="match status" value="1"/>
</dbReference>
<gene>
    <name evidence="6" type="ORF">G7Z17_g4601</name>
</gene>
<keyword evidence="5" id="KW-0472">Membrane</keyword>
<protein>
    <recommendedName>
        <fullName evidence="8">Tyrosine phosphatase</fullName>
    </recommendedName>
</protein>
<keyword evidence="5" id="KW-1133">Transmembrane helix</keyword>
<name>A0A9P5HAG7_9HYPO</name>
<comment type="caution">
    <text evidence="6">The sequence shown here is derived from an EMBL/GenBank/DDBJ whole genome shotgun (WGS) entry which is preliminary data.</text>
</comment>
<dbReference type="PROSITE" id="PS00383">
    <property type="entry name" value="TYR_PHOSPHATASE_1"/>
    <property type="match status" value="1"/>
</dbReference>
<dbReference type="GO" id="GO:0052840">
    <property type="term" value="F:inositol diphosphate tetrakisphosphate diphosphatase activity"/>
    <property type="evidence" value="ECO:0007669"/>
    <property type="project" value="TreeGrafter"/>
</dbReference>
<dbReference type="SUPFAM" id="SSF52799">
    <property type="entry name" value="(Phosphotyrosine protein) phosphatases II"/>
    <property type="match status" value="1"/>
</dbReference>
<keyword evidence="5" id="KW-0812">Transmembrane</keyword>
<keyword evidence="7" id="KW-1185">Reference proteome</keyword>